<keyword evidence="2" id="KW-0675">Receptor</keyword>
<keyword evidence="1" id="KW-0732">Signal</keyword>
<gene>
    <name evidence="2" type="ORF">APTSU1_000280400</name>
</gene>
<evidence type="ECO:0000313" key="3">
    <source>
        <dbReference type="Proteomes" id="UP001623349"/>
    </source>
</evidence>
<reference evidence="2 3" key="1">
    <citation type="submission" date="2024-08" db="EMBL/GenBank/DDBJ databases">
        <title>The draft genome of Apodemus speciosus.</title>
        <authorList>
            <person name="Nabeshima K."/>
            <person name="Suzuki S."/>
            <person name="Onuma M."/>
        </authorList>
    </citation>
    <scope>NUCLEOTIDE SEQUENCE [LARGE SCALE GENOMIC DNA]</scope>
    <source>
        <strain evidence="2">IB14-021</strain>
    </source>
</reference>
<protein>
    <submittedName>
        <fullName evidence="2">Vomeronasal 2, receptor 3</fullName>
    </submittedName>
</protein>
<accession>A0ABQ0EKI6</accession>
<evidence type="ECO:0000313" key="2">
    <source>
        <dbReference type="EMBL" id="GAB1287574.1"/>
    </source>
</evidence>
<proteinExistence type="predicted"/>
<organism evidence="2 3">
    <name type="scientific">Apodemus speciosus</name>
    <name type="common">Large Japanese field mouse</name>
    <dbReference type="NCBI Taxonomy" id="105296"/>
    <lineage>
        <taxon>Eukaryota</taxon>
        <taxon>Metazoa</taxon>
        <taxon>Chordata</taxon>
        <taxon>Craniata</taxon>
        <taxon>Vertebrata</taxon>
        <taxon>Euteleostomi</taxon>
        <taxon>Mammalia</taxon>
        <taxon>Eutheria</taxon>
        <taxon>Euarchontoglires</taxon>
        <taxon>Glires</taxon>
        <taxon>Rodentia</taxon>
        <taxon>Myomorpha</taxon>
        <taxon>Muroidea</taxon>
        <taxon>Muridae</taxon>
        <taxon>Murinae</taxon>
        <taxon>Apodemus</taxon>
    </lineage>
</organism>
<dbReference type="InterPro" id="IPR028082">
    <property type="entry name" value="Peripla_BP_I"/>
</dbReference>
<dbReference type="EMBL" id="BAAFST010000003">
    <property type="protein sequence ID" value="GAB1287574.1"/>
    <property type="molecule type" value="Genomic_DNA"/>
</dbReference>
<name>A0ABQ0EKI6_APOSI</name>
<dbReference type="Proteomes" id="UP001623349">
    <property type="component" value="Unassembled WGS sequence"/>
</dbReference>
<sequence>MLLKYIKDMEFTTHDGSKIELDKSGDIKSGYYDILNWQMDDDGEIAFVKG</sequence>
<comment type="caution">
    <text evidence="2">The sequence shown here is derived from an EMBL/GenBank/DDBJ whole genome shotgun (WGS) entry which is preliminary data.</text>
</comment>
<keyword evidence="3" id="KW-1185">Reference proteome</keyword>
<dbReference type="Gene3D" id="3.40.50.2300">
    <property type="match status" value="2"/>
</dbReference>
<evidence type="ECO:0000256" key="1">
    <source>
        <dbReference type="ARBA" id="ARBA00022729"/>
    </source>
</evidence>
<dbReference type="SUPFAM" id="SSF53822">
    <property type="entry name" value="Periplasmic binding protein-like I"/>
    <property type="match status" value="1"/>
</dbReference>